<feature type="domain" description="Dicarboxylate carrier MatC N-terminal" evidence="2">
    <location>
        <begin position="1"/>
        <end position="124"/>
    </location>
</feature>
<dbReference type="Proteomes" id="UP000886804">
    <property type="component" value="Unassembled WGS sequence"/>
</dbReference>
<gene>
    <name evidence="3" type="ORF">H9716_04110</name>
</gene>
<feature type="transmembrane region" description="Helical" evidence="1">
    <location>
        <begin position="289"/>
        <end position="306"/>
    </location>
</feature>
<feature type="transmembrane region" description="Helical" evidence="1">
    <location>
        <begin position="374"/>
        <end position="396"/>
    </location>
</feature>
<organism evidence="3 4">
    <name type="scientific">Candidatus Enterocloster faecavium</name>
    <dbReference type="NCBI Taxonomy" id="2838560"/>
    <lineage>
        <taxon>Bacteria</taxon>
        <taxon>Bacillati</taxon>
        <taxon>Bacillota</taxon>
        <taxon>Clostridia</taxon>
        <taxon>Lachnospirales</taxon>
        <taxon>Lachnospiraceae</taxon>
        <taxon>Enterocloster</taxon>
    </lineage>
</organism>
<name>A0A9D2RKK2_9FIRM</name>
<comment type="caution">
    <text evidence="3">The sequence shown here is derived from an EMBL/GenBank/DDBJ whole genome shotgun (WGS) entry which is preliminary data.</text>
</comment>
<proteinExistence type="predicted"/>
<keyword evidence="1" id="KW-0812">Transmembrane</keyword>
<dbReference type="EMBL" id="DWYS01000052">
    <property type="protein sequence ID" value="HJB07028.1"/>
    <property type="molecule type" value="Genomic_DNA"/>
</dbReference>
<feature type="transmembrane region" description="Helical" evidence="1">
    <location>
        <begin position="251"/>
        <end position="269"/>
    </location>
</feature>
<evidence type="ECO:0000313" key="3">
    <source>
        <dbReference type="EMBL" id="HJB07028.1"/>
    </source>
</evidence>
<feature type="transmembrane region" description="Helical" evidence="1">
    <location>
        <begin position="31"/>
        <end position="55"/>
    </location>
</feature>
<accession>A0A9D2RKK2</accession>
<reference evidence="3" key="2">
    <citation type="submission" date="2021-04" db="EMBL/GenBank/DDBJ databases">
        <authorList>
            <person name="Gilroy R."/>
        </authorList>
    </citation>
    <scope>NUCLEOTIDE SEQUENCE</scope>
    <source>
        <strain evidence="3">CHK188-4685</strain>
    </source>
</reference>
<evidence type="ECO:0000259" key="2">
    <source>
        <dbReference type="Pfam" id="PF07158"/>
    </source>
</evidence>
<protein>
    <recommendedName>
        <fullName evidence="2">Dicarboxylate carrier MatC N-terminal domain-containing protein</fullName>
    </recommendedName>
</protein>
<evidence type="ECO:0000256" key="1">
    <source>
        <dbReference type="SAM" id="Phobius"/>
    </source>
</evidence>
<reference evidence="3" key="1">
    <citation type="journal article" date="2021" name="PeerJ">
        <title>Extensive microbial diversity within the chicken gut microbiome revealed by metagenomics and culture.</title>
        <authorList>
            <person name="Gilroy R."/>
            <person name="Ravi A."/>
            <person name="Getino M."/>
            <person name="Pursley I."/>
            <person name="Horton D.L."/>
            <person name="Alikhan N.F."/>
            <person name="Baker D."/>
            <person name="Gharbi K."/>
            <person name="Hall N."/>
            <person name="Watson M."/>
            <person name="Adriaenssens E.M."/>
            <person name="Foster-Nyarko E."/>
            <person name="Jarju S."/>
            <person name="Secka A."/>
            <person name="Antonio M."/>
            <person name="Oren A."/>
            <person name="Chaudhuri R.R."/>
            <person name="La Ragione R."/>
            <person name="Hildebrand F."/>
            <person name="Pallen M.J."/>
        </authorList>
    </citation>
    <scope>NUCLEOTIDE SEQUENCE</scope>
    <source>
        <strain evidence="3">CHK188-4685</strain>
    </source>
</reference>
<keyword evidence="1" id="KW-1133">Transmembrane helix</keyword>
<feature type="transmembrane region" description="Helical" evidence="1">
    <location>
        <begin position="223"/>
        <end position="239"/>
    </location>
</feature>
<dbReference type="Pfam" id="PF07158">
    <property type="entry name" value="MatC_N"/>
    <property type="match status" value="1"/>
</dbReference>
<feature type="transmembrane region" description="Helical" evidence="1">
    <location>
        <begin position="147"/>
        <end position="170"/>
    </location>
</feature>
<dbReference type="AlphaFoldDB" id="A0A9D2RKK2"/>
<dbReference type="InterPro" id="IPR009827">
    <property type="entry name" value="MatC_N"/>
</dbReference>
<keyword evidence="1" id="KW-0472">Membrane</keyword>
<sequence>MGIMGFAFAFIIGIMGGMSTSEMLGIFPTTLLVTLFGVNLFFTICKVNGTIPYICNVLLRTARGNRAILPWVFMIFGLIMSATGAGPLATSSLMIGPALAVAAQANIDPLLMGVMTVCGSHGGGFSPITGFSANVTSTLATLGLPNFIVYVFIRSAITNVLLALVAYILFGGLKMIRETRSNTGSTAELLKELHEKKEPLTLEKGISLVAIVALFVGSIGFKMNVGFLAMILAFILCVLNRKVQQQTFKEMPYGSILLVCGAGYLVNLMDKVGTTDLISQHLSALNSPLLTILIIVFISGLLSAYASSDAVFIAMIPIAVGAITASGANISIEGTVSAVCIASTVVDTSPLSTHGSLLVSQVKNRDPEKYFKQLMTWGFSMIPVGSLLAWFMFVVLGL</sequence>
<evidence type="ECO:0000313" key="4">
    <source>
        <dbReference type="Proteomes" id="UP000886804"/>
    </source>
</evidence>
<feature type="transmembrane region" description="Helical" evidence="1">
    <location>
        <begin position="67"/>
        <end position="89"/>
    </location>
</feature>